<name>A0AAI9U2Q8_9PEZI</name>
<protein>
    <submittedName>
        <fullName evidence="1">Uncharacterized protein</fullName>
    </submittedName>
</protein>
<gene>
    <name evidence="1" type="ORF">CCUS01_11688</name>
</gene>
<sequence length="69" mass="7126">MPLEAPPILQSSGCGLSELRAINGGNCVTRASSVPFTVPNGSAFDGFVELLLVKDIGAPPQEPQGSRCK</sequence>
<organism evidence="1 2">
    <name type="scientific">Colletotrichum cuscutae</name>
    <dbReference type="NCBI Taxonomy" id="1209917"/>
    <lineage>
        <taxon>Eukaryota</taxon>
        <taxon>Fungi</taxon>
        <taxon>Dikarya</taxon>
        <taxon>Ascomycota</taxon>
        <taxon>Pezizomycotina</taxon>
        <taxon>Sordariomycetes</taxon>
        <taxon>Hypocreomycetidae</taxon>
        <taxon>Glomerellales</taxon>
        <taxon>Glomerellaceae</taxon>
        <taxon>Colletotrichum</taxon>
        <taxon>Colletotrichum acutatum species complex</taxon>
    </lineage>
</organism>
<dbReference type="EMBL" id="MPDP01000308">
    <property type="protein sequence ID" value="KAK1448466.1"/>
    <property type="molecule type" value="Genomic_DNA"/>
</dbReference>
<dbReference type="Proteomes" id="UP001239213">
    <property type="component" value="Unassembled WGS sequence"/>
</dbReference>
<reference evidence="1" key="1">
    <citation type="submission" date="2016-11" db="EMBL/GenBank/DDBJ databases">
        <title>The genome sequence of Colletotrichum cuscutae.</title>
        <authorList>
            <person name="Baroncelli R."/>
        </authorList>
    </citation>
    <scope>NUCLEOTIDE SEQUENCE</scope>
    <source>
        <strain evidence="1">IMI 304802</strain>
    </source>
</reference>
<accession>A0AAI9U2Q8</accession>
<comment type="caution">
    <text evidence="1">The sequence shown here is derived from an EMBL/GenBank/DDBJ whole genome shotgun (WGS) entry which is preliminary data.</text>
</comment>
<keyword evidence="2" id="KW-1185">Reference proteome</keyword>
<dbReference type="AlphaFoldDB" id="A0AAI9U2Q8"/>
<evidence type="ECO:0000313" key="1">
    <source>
        <dbReference type="EMBL" id="KAK1448466.1"/>
    </source>
</evidence>
<proteinExistence type="predicted"/>
<evidence type="ECO:0000313" key="2">
    <source>
        <dbReference type="Proteomes" id="UP001239213"/>
    </source>
</evidence>